<dbReference type="GO" id="GO:0006401">
    <property type="term" value="P:RNA catabolic process"/>
    <property type="evidence" value="ECO:0007669"/>
    <property type="project" value="InterPro"/>
</dbReference>
<dbReference type="SUPFAM" id="SSF48452">
    <property type="entry name" value="TPR-like"/>
    <property type="match status" value="3"/>
</dbReference>
<protein>
    <submittedName>
        <fullName evidence="4">Tetratricopeptide repeat protein 37</fullName>
    </submittedName>
</protein>
<keyword evidence="1" id="KW-0677">Repeat</keyword>
<feature type="repeat" description="TPR" evidence="3">
    <location>
        <begin position="784"/>
        <end position="817"/>
    </location>
</feature>
<dbReference type="GO" id="GO:0055087">
    <property type="term" value="C:Ski complex"/>
    <property type="evidence" value="ECO:0007669"/>
    <property type="project" value="InterPro"/>
</dbReference>
<feature type="repeat" description="TPR" evidence="3">
    <location>
        <begin position="379"/>
        <end position="412"/>
    </location>
</feature>
<feature type="repeat" description="TPR" evidence="3">
    <location>
        <begin position="10"/>
        <end position="43"/>
    </location>
</feature>
<feature type="repeat" description="TPR" evidence="3">
    <location>
        <begin position="413"/>
        <end position="446"/>
    </location>
</feature>
<organism evidence="4 5">
    <name type="scientific">Asbolus verrucosus</name>
    <name type="common">Desert ironclad beetle</name>
    <dbReference type="NCBI Taxonomy" id="1661398"/>
    <lineage>
        <taxon>Eukaryota</taxon>
        <taxon>Metazoa</taxon>
        <taxon>Ecdysozoa</taxon>
        <taxon>Arthropoda</taxon>
        <taxon>Hexapoda</taxon>
        <taxon>Insecta</taxon>
        <taxon>Pterygota</taxon>
        <taxon>Neoptera</taxon>
        <taxon>Endopterygota</taxon>
        <taxon>Coleoptera</taxon>
        <taxon>Polyphaga</taxon>
        <taxon>Cucujiformia</taxon>
        <taxon>Tenebrionidae</taxon>
        <taxon>Pimeliinae</taxon>
        <taxon>Asbolus</taxon>
    </lineage>
</organism>
<gene>
    <name evidence="4" type="ORF">BDFB_008017</name>
</gene>
<feature type="repeat" description="TPR" evidence="3">
    <location>
        <begin position="517"/>
        <end position="550"/>
    </location>
</feature>
<reference evidence="4 5" key="1">
    <citation type="submission" date="2017-03" db="EMBL/GenBank/DDBJ databases">
        <title>Genome of the blue death feigning beetle - Asbolus verrucosus.</title>
        <authorList>
            <person name="Rider S.D."/>
        </authorList>
    </citation>
    <scope>NUCLEOTIDE SEQUENCE [LARGE SCALE GENOMIC DNA]</scope>
    <source>
        <strain evidence="4">Butters</strain>
        <tissue evidence="4">Head and leg muscle</tissue>
    </source>
</reference>
<dbReference type="AlphaFoldDB" id="A0A482W9A3"/>
<evidence type="ECO:0000256" key="1">
    <source>
        <dbReference type="ARBA" id="ARBA00022737"/>
    </source>
</evidence>
<comment type="caution">
    <text evidence="4">The sequence shown here is derived from an EMBL/GenBank/DDBJ whole genome shotgun (WGS) entry which is preliminary data.</text>
</comment>
<dbReference type="Gene3D" id="1.25.40.10">
    <property type="entry name" value="Tetratricopeptide repeat domain"/>
    <property type="match status" value="5"/>
</dbReference>
<dbReference type="InterPro" id="IPR019734">
    <property type="entry name" value="TPR_rpt"/>
</dbReference>
<feature type="non-terminal residue" evidence="4">
    <location>
        <position position="893"/>
    </location>
</feature>
<dbReference type="SMART" id="SM00028">
    <property type="entry name" value="TPR"/>
    <property type="match status" value="7"/>
</dbReference>
<dbReference type="SUPFAM" id="SSF81901">
    <property type="entry name" value="HCP-like"/>
    <property type="match status" value="1"/>
</dbReference>
<dbReference type="OrthoDB" id="421075at2759"/>
<dbReference type="STRING" id="1661398.A0A482W9A3"/>
<dbReference type="PANTHER" id="PTHR15704">
    <property type="entry name" value="SUPERKILLER 3 PROTEIN-RELATED"/>
    <property type="match status" value="1"/>
</dbReference>
<dbReference type="Pfam" id="PF13432">
    <property type="entry name" value="TPR_16"/>
    <property type="match status" value="2"/>
</dbReference>
<evidence type="ECO:0000313" key="4">
    <source>
        <dbReference type="EMBL" id="RZC41781.1"/>
    </source>
</evidence>
<dbReference type="PROSITE" id="PS50005">
    <property type="entry name" value="TPR"/>
    <property type="match status" value="6"/>
</dbReference>
<dbReference type="Proteomes" id="UP000292052">
    <property type="component" value="Unassembled WGS sequence"/>
</dbReference>
<feature type="repeat" description="TPR" evidence="3">
    <location>
        <begin position="483"/>
        <end position="516"/>
    </location>
</feature>
<keyword evidence="5" id="KW-1185">Reference proteome</keyword>
<proteinExistence type="predicted"/>
<evidence type="ECO:0000256" key="2">
    <source>
        <dbReference type="ARBA" id="ARBA00022803"/>
    </source>
</evidence>
<dbReference type="InterPro" id="IPR011990">
    <property type="entry name" value="TPR-like_helical_dom_sf"/>
</dbReference>
<dbReference type="Pfam" id="PF13181">
    <property type="entry name" value="TPR_8"/>
    <property type="match status" value="1"/>
</dbReference>
<name>A0A482W9A3_ASBVE</name>
<evidence type="ECO:0000313" key="5">
    <source>
        <dbReference type="Proteomes" id="UP000292052"/>
    </source>
</evidence>
<feature type="non-terminal residue" evidence="4">
    <location>
        <position position="1"/>
    </location>
</feature>
<evidence type="ECO:0000256" key="3">
    <source>
        <dbReference type="PROSITE-ProRule" id="PRU00339"/>
    </source>
</evidence>
<accession>A0A482W9A3</accession>
<dbReference type="PANTHER" id="PTHR15704:SF7">
    <property type="entry name" value="SUPERKILLER COMPLEX PROTEIN 3"/>
    <property type="match status" value="1"/>
</dbReference>
<sequence>HVLKEDKSNYMALVFSGVSLQETGQSEKALIAFQDAIRVDPLNSLAWNGLVNYYDKIDTKEAKIELIKAYISLLNIETSEKKLIEFAQKLSTLHEHGNISEISLAIYSLLKSGKCVETTQLGSVLYEEALKIVLNDQKTICSKYYAEYLNLLYKQDKVPELLEHAKKMHSLFETDWISLRWICKIFNESYVETGNMIENRENITNYCEELLKLETQSATALFTKSILLVDDQKFIDAKHLLDQVVNLLPGLLHAWILLLKCYIKLLLFSDTTQAISKIDKLLQSTNNSKKRLKSEVDLLIIEVLSRSSDKSDLKRVLEITETVNDDIKANCIPHIIRANINLGHFAEAELLLINLKNTCEDQKYTEALGLLEDDDTALSEWWIEKGTLYWDAGQHEKSLIPFLKATKLDSTNYKCFLLLGHYYRKNNDIDKARRCYEKAFKINKRCSDAGIELSKIYIKLQNWDANLILLQSLTTGVINKKNSWAWMQLGLHYLEQQDYDKAVINLRFVIRIDENNTHCWESLADAYLAKGAYTSALKCYEKASDLSKAALYPLLQMANIKQILGEYTEARSNFEEILLSNKYYVPALIGMAETCLLQAKACFRNQRLGMSRDHAQVAADKLIVAIQQRSDLACLWKLLGDSCVFVTNLPEKYCCLLLSSSFVEAADVQGNKVLEKNDLFTLAIRCYCKSLSLIADNILIWHDLAVCYLSSALSTDDPELFEQLMNKAQAVVQYCTSNNPTSWQHWNLLGNIAINQSISRQNPPNYRLAQHSFIKAVIADNNSAIAWSNLGTLYFMLKDLKLANEAFSQAQRSDPNYVNSWIGQALLAESSSHADAMDLFRHSTQLSVHKQGALGYAHWVCRTLKESPLDAVIYSIDNMHAIPVACDAVTWYT</sequence>
<dbReference type="InterPro" id="IPR039226">
    <property type="entry name" value="Ski3/TTC37"/>
</dbReference>
<dbReference type="EMBL" id="QDEB01014084">
    <property type="protein sequence ID" value="RZC41781.1"/>
    <property type="molecule type" value="Genomic_DNA"/>
</dbReference>
<keyword evidence="2 3" id="KW-0802">TPR repeat</keyword>